<dbReference type="InterPro" id="IPR051263">
    <property type="entry name" value="C-type_cytochrome_biogenesis"/>
</dbReference>
<protein>
    <submittedName>
        <fullName evidence="8">Cytochrome c-type biogenesis protein CcmH</fullName>
    </submittedName>
</protein>
<dbReference type="OrthoDB" id="9815847at2"/>
<keyword evidence="5" id="KW-0175">Coiled coil</keyword>
<organism evidence="8 9">
    <name type="scientific">Asticcacaulis taihuensis</name>
    <dbReference type="NCBI Taxonomy" id="260084"/>
    <lineage>
        <taxon>Bacteria</taxon>
        <taxon>Pseudomonadati</taxon>
        <taxon>Pseudomonadota</taxon>
        <taxon>Alphaproteobacteria</taxon>
        <taxon>Caulobacterales</taxon>
        <taxon>Caulobacteraceae</taxon>
        <taxon>Asticcacaulis</taxon>
    </lineage>
</organism>
<evidence type="ECO:0000256" key="1">
    <source>
        <dbReference type="ARBA" id="ARBA00004196"/>
    </source>
</evidence>
<dbReference type="Pfam" id="PF23914">
    <property type="entry name" value="TPR_CcmH_CycH"/>
    <property type="match status" value="1"/>
</dbReference>
<accession>A0A1G4R9L3</accession>
<sequence length="360" mass="38955">MLLLILTCLLICAALMALVWAWQRRRGVASGLTQEKALYTGFVADLERRQARGEIDDIQAQEERAQAARALLKASETQAAVAPVKPLYGYVALGVTAILSLAVYLMIGHPDQPDQPYKQRLQTWTRLAQTNPDVLPPLAMAAVLRQGQAGHANDVTYWLFLGRIDMLAGNNYAGAQDYEKARALSPGTFVAWSELGEALTFVGGGTSGPEAVQAFEKALQRDPNDARAHYYLGQQALAEGRYEAARGHYEAALKTMAPDDVSRPQVLEALNSIGQAEAAAKAMNARISGMVSGLEAQLKADPENADGWARLLRSYDVLGDTAAHDRARAAMQAHYANRPEVIADILTKAQTRVGSEGEAK</sequence>
<dbReference type="InterPro" id="IPR019734">
    <property type="entry name" value="TPR_rpt"/>
</dbReference>
<evidence type="ECO:0000256" key="6">
    <source>
        <dbReference type="SAM" id="Phobius"/>
    </source>
</evidence>
<dbReference type="InterPro" id="IPR056413">
    <property type="entry name" value="TPR_CcmH_CycH"/>
</dbReference>
<feature type="coiled-coil region" evidence="5">
    <location>
        <begin position="48"/>
        <end position="78"/>
    </location>
</feature>
<dbReference type="InterPro" id="IPR017560">
    <property type="entry name" value="Cyt_c_biogenesis_CcmI"/>
</dbReference>
<name>A0A1G4R9L3_9CAUL</name>
<gene>
    <name evidence="8" type="ORF">SAMN02927928_1703</name>
</gene>
<keyword evidence="3" id="KW-0201">Cytochrome c-type biogenesis</keyword>
<dbReference type="PANTHER" id="PTHR47870:SF1">
    <property type="entry name" value="CYTOCHROME C-TYPE BIOGENESIS PROTEIN CCMH"/>
    <property type="match status" value="1"/>
</dbReference>
<evidence type="ECO:0000256" key="3">
    <source>
        <dbReference type="ARBA" id="ARBA00022748"/>
    </source>
</evidence>
<reference evidence="9" key="1">
    <citation type="submission" date="2016-10" db="EMBL/GenBank/DDBJ databases">
        <authorList>
            <person name="Varghese N."/>
            <person name="Submissions S."/>
        </authorList>
    </citation>
    <scope>NUCLEOTIDE SEQUENCE [LARGE SCALE GENOMIC DNA]</scope>
    <source>
        <strain evidence="9">CGMCC 1.3431</strain>
    </source>
</reference>
<evidence type="ECO:0000256" key="5">
    <source>
        <dbReference type="SAM" id="Coils"/>
    </source>
</evidence>
<keyword evidence="4" id="KW-0802">TPR repeat</keyword>
<dbReference type="NCBIfam" id="TIGR03142">
    <property type="entry name" value="cytochro_ccmI"/>
    <property type="match status" value="1"/>
</dbReference>
<evidence type="ECO:0000256" key="4">
    <source>
        <dbReference type="ARBA" id="ARBA00022803"/>
    </source>
</evidence>
<dbReference type="InterPro" id="IPR011990">
    <property type="entry name" value="TPR-like_helical_dom_sf"/>
</dbReference>
<dbReference type="EMBL" id="FMTS01000002">
    <property type="protein sequence ID" value="SCW53573.1"/>
    <property type="molecule type" value="Genomic_DNA"/>
</dbReference>
<feature type="transmembrane region" description="Helical" evidence="6">
    <location>
        <begin position="87"/>
        <end position="107"/>
    </location>
</feature>
<dbReference type="AlphaFoldDB" id="A0A1G4R9L3"/>
<keyword evidence="6" id="KW-0812">Transmembrane</keyword>
<dbReference type="PANTHER" id="PTHR47870">
    <property type="entry name" value="CYTOCHROME C-TYPE BIOGENESIS PROTEIN CCMH"/>
    <property type="match status" value="1"/>
</dbReference>
<evidence type="ECO:0000259" key="7">
    <source>
        <dbReference type="Pfam" id="PF23914"/>
    </source>
</evidence>
<dbReference type="STRING" id="260084.SAMN02927928_1703"/>
<dbReference type="Gene3D" id="1.25.40.10">
    <property type="entry name" value="Tetratricopeptide repeat domain"/>
    <property type="match status" value="1"/>
</dbReference>
<dbReference type="Proteomes" id="UP000199150">
    <property type="component" value="Unassembled WGS sequence"/>
</dbReference>
<feature type="domain" description="Cytochrome c-type biogenesis protein H TPR" evidence="7">
    <location>
        <begin position="141"/>
        <end position="260"/>
    </location>
</feature>
<keyword evidence="2" id="KW-0677">Repeat</keyword>
<dbReference type="GO" id="GO:0005886">
    <property type="term" value="C:plasma membrane"/>
    <property type="evidence" value="ECO:0007669"/>
    <property type="project" value="TreeGrafter"/>
</dbReference>
<evidence type="ECO:0000256" key="2">
    <source>
        <dbReference type="ARBA" id="ARBA00022737"/>
    </source>
</evidence>
<proteinExistence type="predicted"/>
<dbReference type="GO" id="GO:0030313">
    <property type="term" value="C:cell envelope"/>
    <property type="evidence" value="ECO:0007669"/>
    <property type="project" value="UniProtKB-SubCell"/>
</dbReference>
<dbReference type="SMART" id="SM00028">
    <property type="entry name" value="TPR"/>
    <property type="match status" value="3"/>
</dbReference>
<dbReference type="GO" id="GO:0017004">
    <property type="term" value="P:cytochrome complex assembly"/>
    <property type="evidence" value="ECO:0007669"/>
    <property type="project" value="UniProtKB-KW"/>
</dbReference>
<keyword evidence="6" id="KW-0472">Membrane</keyword>
<dbReference type="SUPFAM" id="SSF48452">
    <property type="entry name" value="TPR-like"/>
    <property type="match status" value="1"/>
</dbReference>
<evidence type="ECO:0000313" key="9">
    <source>
        <dbReference type="Proteomes" id="UP000199150"/>
    </source>
</evidence>
<keyword evidence="6" id="KW-1133">Transmembrane helix</keyword>
<keyword evidence="9" id="KW-1185">Reference proteome</keyword>
<dbReference type="RefSeq" id="WP_090646432.1">
    <property type="nucleotide sequence ID" value="NZ_CBCRYE010000004.1"/>
</dbReference>
<evidence type="ECO:0000313" key="8">
    <source>
        <dbReference type="EMBL" id="SCW53573.1"/>
    </source>
</evidence>
<comment type="subcellular location">
    <subcellularLocation>
        <location evidence="1">Cell envelope</location>
    </subcellularLocation>
</comment>